<comment type="caution">
    <text evidence="1">The sequence shown here is derived from an EMBL/GenBank/DDBJ whole genome shotgun (WGS) entry which is preliminary data.</text>
</comment>
<gene>
    <name evidence="1" type="ORF">GCM10022232_53370</name>
</gene>
<evidence type="ECO:0000313" key="2">
    <source>
        <dbReference type="Proteomes" id="UP001500456"/>
    </source>
</evidence>
<dbReference type="RefSeq" id="WP_266435090.1">
    <property type="nucleotide sequence ID" value="NZ_BAAAZX010000016.1"/>
</dbReference>
<dbReference type="Proteomes" id="UP001500456">
    <property type="component" value="Unassembled WGS sequence"/>
</dbReference>
<proteinExistence type="predicted"/>
<sequence>MASTSDTETLEKIAELKADISAVNTTLNTHVKSGNQLTDGEFEKGKKEIVDAVKKGKDEQKTRWEALMEALHLKEIFEAFKQLDTFTVVIIFVGATLALLKDRVLNYGKLLNLLVEKVTGKIVSVDPQRGTPAFQTREATEAGQAVSINPTNVTPERLSALQSALNTLTPEVNSFNSEIRAMKSPAQIKKIAKAVGDLKAKLTPNPAEDIKEVATAIGELNGKLQHYDPEKLPKPQAFKKIADAAKDLNRDAGTLRQTFLELATASNTAAGAIGGGATAPAAR</sequence>
<name>A0ABP7S5D4_9ACTN</name>
<reference evidence="2" key="1">
    <citation type="journal article" date="2019" name="Int. J. Syst. Evol. Microbiol.">
        <title>The Global Catalogue of Microorganisms (GCM) 10K type strain sequencing project: providing services to taxonomists for standard genome sequencing and annotation.</title>
        <authorList>
            <consortium name="The Broad Institute Genomics Platform"/>
            <consortium name="The Broad Institute Genome Sequencing Center for Infectious Disease"/>
            <person name="Wu L."/>
            <person name="Ma J."/>
        </authorList>
    </citation>
    <scope>NUCLEOTIDE SEQUENCE [LARGE SCALE GENOMIC DNA]</scope>
    <source>
        <strain evidence="2">JCM 16924</strain>
    </source>
</reference>
<evidence type="ECO:0000313" key="1">
    <source>
        <dbReference type="EMBL" id="GAA4006774.1"/>
    </source>
</evidence>
<keyword evidence="2" id="KW-1185">Reference proteome</keyword>
<organism evidence="1 2">
    <name type="scientific">Streptomyces plumbiresistens</name>
    <dbReference type="NCBI Taxonomy" id="511811"/>
    <lineage>
        <taxon>Bacteria</taxon>
        <taxon>Bacillati</taxon>
        <taxon>Actinomycetota</taxon>
        <taxon>Actinomycetes</taxon>
        <taxon>Kitasatosporales</taxon>
        <taxon>Streptomycetaceae</taxon>
        <taxon>Streptomyces</taxon>
    </lineage>
</organism>
<accession>A0ABP7S5D4</accession>
<dbReference type="EMBL" id="BAAAZX010000016">
    <property type="protein sequence ID" value="GAA4006774.1"/>
    <property type="molecule type" value="Genomic_DNA"/>
</dbReference>
<protein>
    <submittedName>
        <fullName evidence="1">Uncharacterized protein</fullName>
    </submittedName>
</protein>